<sequence length="129" mass="13750">MPLSQKPFMRHICAGFGSLFIAFGINAMLRPESALSFFELTYPTLASQRKLADVLLAAYGYRDVFMGLSIFAAAYCGTVQSLGLIMLAAASVAAVDGWACYALVGSGQGNHWGYAPWLVIMGAILALGF</sequence>
<name>A0A316UNK6_9BASI</name>
<dbReference type="AlphaFoldDB" id="A0A316UNK6"/>
<keyword evidence="1" id="KW-0812">Transmembrane</keyword>
<dbReference type="InterPro" id="IPR025363">
    <property type="entry name" value="DUF4267"/>
</dbReference>
<protein>
    <submittedName>
        <fullName evidence="2">Putative integral membrane protein</fullName>
    </submittedName>
</protein>
<dbReference type="Pfam" id="PF14087">
    <property type="entry name" value="DUF4267"/>
    <property type="match status" value="1"/>
</dbReference>
<evidence type="ECO:0000313" key="2">
    <source>
        <dbReference type="EMBL" id="PWN24745.1"/>
    </source>
</evidence>
<feature type="transmembrane region" description="Helical" evidence="1">
    <location>
        <begin position="12"/>
        <end position="29"/>
    </location>
</feature>
<organism evidence="2 3">
    <name type="scientific">Jaminaea rosea</name>
    <dbReference type="NCBI Taxonomy" id="1569628"/>
    <lineage>
        <taxon>Eukaryota</taxon>
        <taxon>Fungi</taxon>
        <taxon>Dikarya</taxon>
        <taxon>Basidiomycota</taxon>
        <taxon>Ustilaginomycotina</taxon>
        <taxon>Exobasidiomycetes</taxon>
        <taxon>Microstromatales</taxon>
        <taxon>Microstromatales incertae sedis</taxon>
        <taxon>Jaminaea</taxon>
    </lineage>
</organism>
<gene>
    <name evidence="2" type="ORF">BDZ90DRAFT_234695</name>
</gene>
<keyword evidence="1" id="KW-0472">Membrane</keyword>
<dbReference type="GeneID" id="37028935"/>
<dbReference type="OrthoDB" id="5216128at2759"/>
<dbReference type="EMBL" id="KZ819679">
    <property type="protein sequence ID" value="PWN24745.1"/>
    <property type="molecule type" value="Genomic_DNA"/>
</dbReference>
<keyword evidence="1" id="KW-1133">Transmembrane helix</keyword>
<accession>A0A316UNK6</accession>
<feature type="transmembrane region" description="Helical" evidence="1">
    <location>
        <begin position="84"/>
        <end position="105"/>
    </location>
</feature>
<dbReference type="RefSeq" id="XP_025359357.1">
    <property type="nucleotide sequence ID" value="XM_025507112.1"/>
</dbReference>
<evidence type="ECO:0000256" key="1">
    <source>
        <dbReference type="SAM" id="Phobius"/>
    </source>
</evidence>
<keyword evidence="3" id="KW-1185">Reference proteome</keyword>
<evidence type="ECO:0000313" key="3">
    <source>
        <dbReference type="Proteomes" id="UP000245884"/>
    </source>
</evidence>
<dbReference type="Proteomes" id="UP000245884">
    <property type="component" value="Unassembled WGS sequence"/>
</dbReference>
<reference evidence="2 3" key="1">
    <citation type="journal article" date="2018" name="Mol. Biol. Evol.">
        <title>Broad Genomic Sampling Reveals a Smut Pathogenic Ancestry of the Fungal Clade Ustilaginomycotina.</title>
        <authorList>
            <person name="Kijpornyongpan T."/>
            <person name="Mondo S.J."/>
            <person name="Barry K."/>
            <person name="Sandor L."/>
            <person name="Lee J."/>
            <person name="Lipzen A."/>
            <person name="Pangilinan J."/>
            <person name="LaButti K."/>
            <person name="Hainaut M."/>
            <person name="Henrissat B."/>
            <person name="Grigoriev I.V."/>
            <person name="Spatafora J.W."/>
            <person name="Aime M.C."/>
        </authorList>
    </citation>
    <scope>NUCLEOTIDE SEQUENCE [LARGE SCALE GENOMIC DNA]</scope>
    <source>
        <strain evidence="2 3">MCA 5214</strain>
    </source>
</reference>
<proteinExistence type="predicted"/>
<feature type="transmembrane region" description="Helical" evidence="1">
    <location>
        <begin position="111"/>
        <end position="128"/>
    </location>
</feature>